<accession>N1PWW2</accession>
<dbReference type="EMBL" id="KB446536">
    <property type="protein sequence ID" value="EME47907.1"/>
    <property type="molecule type" value="Genomic_DNA"/>
</dbReference>
<dbReference type="AlphaFoldDB" id="N1PWW2"/>
<name>N1PWW2_DOTSN</name>
<keyword evidence="3" id="KW-1185">Reference proteome</keyword>
<evidence type="ECO:0000313" key="3">
    <source>
        <dbReference type="Proteomes" id="UP000016933"/>
    </source>
</evidence>
<dbReference type="HOGENOM" id="CLU_2739995_0_0_1"/>
<protein>
    <submittedName>
        <fullName evidence="2">Uncharacterized protein</fullName>
    </submittedName>
</protein>
<proteinExistence type="predicted"/>
<sequence length="71" mass="7836">MARNINDHVKFTVAETHTYQPGTPPLLMPKQSVNSTKKLNKAKHRSKASQIIPDAVRDMLQPAMSTSPPSP</sequence>
<reference evidence="2 3" key="2">
    <citation type="journal article" date="2012" name="PLoS Pathog.">
        <title>Diverse lifestyles and strategies of plant pathogenesis encoded in the genomes of eighteen Dothideomycetes fungi.</title>
        <authorList>
            <person name="Ohm R.A."/>
            <person name="Feau N."/>
            <person name="Henrissat B."/>
            <person name="Schoch C.L."/>
            <person name="Horwitz B.A."/>
            <person name="Barry K.W."/>
            <person name="Condon B.J."/>
            <person name="Copeland A.C."/>
            <person name="Dhillon B."/>
            <person name="Glaser F."/>
            <person name="Hesse C.N."/>
            <person name="Kosti I."/>
            <person name="LaButti K."/>
            <person name="Lindquist E.A."/>
            <person name="Lucas S."/>
            <person name="Salamov A.A."/>
            <person name="Bradshaw R.E."/>
            <person name="Ciuffetti L."/>
            <person name="Hamelin R.C."/>
            <person name="Kema G.H.J."/>
            <person name="Lawrence C."/>
            <person name="Scott J.A."/>
            <person name="Spatafora J.W."/>
            <person name="Turgeon B.G."/>
            <person name="de Wit P.J.G.M."/>
            <person name="Zhong S."/>
            <person name="Goodwin S.B."/>
            <person name="Grigoriev I.V."/>
        </authorList>
    </citation>
    <scope>NUCLEOTIDE SEQUENCE [LARGE SCALE GENOMIC DNA]</scope>
    <source>
        <strain evidence="3">NZE10 / CBS 128990</strain>
    </source>
</reference>
<feature type="compositionally biased region" description="Basic residues" evidence="1">
    <location>
        <begin position="38"/>
        <end position="47"/>
    </location>
</feature>
<reference evidence="3" key="1">
    <citation type="journal article" date="2012" name="PLoS Genet.">
        <title>The genomes of the fungal plant pathogens Cladosporium fulvum and Dothistroma septosporum reveal adaptation to different hosts and lifestyles but also signatures of common ancestry.</title>
        <authorList>
            <person name="de Wit P.J.G.M."/>
            <person name="van der Burgt A."/>
            <person name="Oekmen B."/>
            <person name="Stergiopoulos I."/>
            <person name="Abd-Elsalam K.A."/>
            <person name="Aerts A.L."/>
            <person name="Bahkali A.H."/>
            <person name="Beenen H.G."/>
            <person name="Chettri P."/>
            <person name="Cox M.P."/>
            <person name="Datema E."/>
            <person name="de Vries R.P."/>
            <person name="Dhillon B."/>
            <person name="Ganley A.R."/>
            <person name="Griffiths S.A."/>
            <person name="Guo Y."/>
            <person name="Hamelin R.C."/>
            <person name="Henrissat B."/>
            <person name="Kabir M.S."/>
            <person name="Jashni M.K."/>
            <person name="Kema G."/>
            <person name="Klaubauf S."/>
            <person name="Lapidus A."/>
            <person name="Levasseur A."/>
            <person name="Lindquist E."/>
            <person name="Mehrabi R."/>
            <person name="Ohm R.A."/>
            <person name="Owen T.J."/>
            <person name="Salamov A."/>
            <person name="Schwelm A."/>
            <person name="Schijlen E."/>
            <person name="Sun H."/>
            <person name="van den Burg H.A."/>
            <person name="van Ham R.C.H.J."/>
            <person name="Zhang S."/>
            <person name="Goodwin S.B."/>
            <person name="Grigoriev I.V."/>
            <person name="Collemare J."/>
            <person name="Bradshaw R.E."/>
        </authorList>
    </citation>
    <scope>NUCLEOTIDE SEQUENCE [LARGE SCALE GENOMIC DNA]</scope>
    <source>
        <strain evidence="3">NZE10 / CBS 128990</strain>
    </source>
</reference>
<gene>
    <name evidence="2" type="ORF">DOTSEDRAFT_69741</name>
</gene>
<feature type="region of interest" description="Disordered" evidence="1">
    <location>
        <begin position="36"/>
        <end position="71"/>
    </location>
</feature>
<evidence type="ECO:0000313" key="2">
    <source>
        <dbReference type="EMBL" id="EME47907.1"/>
    </source>
</evidence>
<organism evidence="2 3">
    <name type="scientific">Dothistroma septosporum (strain NZE10 / CBS 128990)</name>
    <name type="common">Red band needle blight fungus</name>
    <name type="synonym">Mycosphaerella pini</name>
    <dbReference type="NCBI Taxonomy" id="675120"/>
    <lineage>
        <taxon>Eukaryota</taxon>
        <taxon>Fungi</taxon>
        <taxon>Dikarya</taxon>
        <taxon>Ascomycota</taxon>
        <taxon>Pezizomycotina</taxon>
        <taxon>Dothideomycetes</taxon>
        <taxon>Dothideomycetidae</taxon>
        <taxon>Mycosphaerellales</taxon>
        <taxon>Mycosphaerellaceae</taxon>
        <taxon>Dothistroma</taxon>
    </lineage>
</organism>
<evidence type="ECO:0000256" key="1">
    <source>
        <dbReference type="SAM" id="MobiDB-lite"/>
    </source>
</evidence>
<dbReference type="Proteomes" id="UP000016933">
    <property type="component" value="Unassembled WGS sequence"/>
</dbReference>